<comment type="caution">
    <text evidence="2">The sequence shown here is derived from an EMBL/GenBank/DDBJ whole genome shotgun (WGS) entry which is preliminary data.</text>
</comment>
<dbReference type="Proteomes" id="UP000471166">
    <property type="component" value="Unassembled WGS sequence"/>
</dbReference>
<dbReference type="AlphaFoldDB" id="A0A6P1D0E0"/>
<reference evidence="2 3" key="1">
    <citation type="submission" date="2020-01" db="EMBL/GenBank/DDBJ databases">
        <title>Genetics and antimicrobial susceptibilities of Nocardia species isolated from the soil; a comparison with species isolated from humans.</title>
        <authorList>
            <person name="Carrasco G."/>
            <person name="Monzon S."/>
            <person name="Sansegundo M."/>
            <person name="Garcia E."/>
            <person name="Garrido N."/>
            <person name="Medina M.J."/>
            <person name="Villalon P."/>
            <person name="Ramirez-Arocha A.C."/>
            <person name="Jimenez P."/>
            <person name="Cuesta I."/>
            <person name="Valdezate S."/>
        </authorList>
    </citation>
    <scope>NUCLEOTIDE SEQUENCE [LARGE SCALE GENOMIC DNA]</scope>
    <source>
        <strain evidence="2 3">CNM20110626</strain>
    </source>
</reference>
<dbReference type="EMBL" id="JAAGVB010000548">
    <property type="protein sequence ID" value="NEW37233.1"/>
    <property type="molecule type" value="Genomic_DNA"/>
</dbReference>
<feature type="compositionally biased region" description="Basic and acidic residues" evidence="1">
    <location>
        <begin position="1"/>
        <end position="21"/>
    </location>
</feature>
<feature type="non-terminal residue" evidence="2">
    <location>
        <position position="81"/>
    </location>
</feature>
<gene>
    <name evidence="2" type="ORF">GV791_32470</name>
</gene>
<feature type="compositionally biased region" description="Basic and acidic residues" evidence="1">
    <location>
        <begin position="63"/>
        <end position="75"/>
    </location>
</feature>
<dbReference type="RefSeq" id="WP_163848826.1">
    <property type="nucleotide sequence ID" value="NZ_JAAGVB010000548.1"/>
</dbReference>
<name>A0A6P1D0E0_9NOCA</name>
<feature type="compositionally biased region" description="Basic and acidic residues" evidence="1">
    <location>
        <begin position="44"/>
        <end position="56"/>
    </location>
</feature>
<accession>A0A6P1D0E0</accession>
<evidence type="ECO:0000313" key="2">
    <source>
        <dbReference type="EMBL" id="NEW37233.1"/>
    </source>
</evidence>
<proteinExistence type="predicted"/>
<protein>
    <submittedName>
        <fullName evidence="2">Uncharacterized protein</fullName>
    </submittedName>
</protein>
<evidence type="ECO:0000313" key="3">
    <source>
        <dbReference type="Proteomes" id="UP000471166"/>
    </source>
</evidence>
<sequence>MTEQQHQDRRAERPSTAREDASIAAAVQPADRAPIADHTPGEQATDRESIADHSDRDEADETNPAREVDADHARDAAVVSL</sequence>
<organism evidence="2 3">
    <name type="scientific">Nocardia cyriacigeorgica</name>
    <dbReference type="NCBI Taxonomy" id="135487"/>
    <lineage>
        <taxon>Bacteria</taxon>
        <taxon>Bacillati</taxon>
        <taxon>Actinomycetota</taxon>
        <taxon>Actinomycetes</taxon>
        <taxon>Mycobacteriales</taxon>
        <taxon>Nocardiaceae</taxon>
        <taxon>Nocardia</taxon>
    </lineage>
</organism>
<feature type="region of interest" description="Disordered" evidence="1">
    <location>
        <begin position="1"/>
        <end position="81"/>
    </location>
</feature>
<evidence type="ECO:0000256" key="1">
    <source>
        <dbReference type="SAM" id="MobiDB-lite"/>
    </source>
</evidence>